<proteinExistence type="predicted"/>
<dbReference type="Proteomes" id="UP000294593">
    <property type="component" value="Unassembled WGS sequence"/>
</dbReference>
<keyword evidence="2" id="KW-1185">Reference proteome</keyword>
<gene>
    <name evidence="1" type="ORF">EV672_1143</name>
</gene>
<dbReference type="EMBL" id="SNXW01000014">
    <property type="protein sequence ID" value="TDP79374.1"/>
    <property type="molecule type" value="Genomic_DNA"/>
</dbReference>
<evidence type="ECO:0000313" key="2">
    <source>
        <dbReference type="Proteomes" id="UP000294593"/>
    </source>
</evidence>
<protein>
    <submittedName>
        <fullName evidence="1">Uncharacterized protein</fullName>
    </submittedName>
</protein>
<sequence length="33" mass="3869">MLLRSSINKSLFRTLRDGFDCHLQRRVQAHGRG</sequence>
<accession>A0A4R6R181</accession>
<reference evidence="1 2" key="1">
    <citation type="submission" date="2019-03" db="EMBL/GenBank/DDBJ databases">
        <title>Genomic Encyclopedia of Type Strains, Phase IV (KMG-IV): sequencing the most valuable type-strain genomes for metagenomic binning, comparative biology and taxonomic classification.</title>
        <authorList>
            <person name="Goeker M."/>
        </authorList>
    </citation>
    <scope>NUCLEOTIDE SEQUENCE [LARGE SCALE GENOMIC DNA]</scope>
    <source>
        <strain evidence="1 2">DSM 11901</strain>
    </source>
</reference>
<comment type="caution">
    <text evidence="1">The sequence shown here is derived from an EMBL/GenBank/DDBJ whole genome shotgun (WGS) entry which is preliminary data.</text>
</comment>
<name>A0A4R6R181_9BURK</name>
<organism evidence="1 2">
    <name type="scientific">Aquabacterium commune</name>
    <dbReference type="NCBI Taxonomy" id="70586"/>
    <lineage>
        <taxon>Bacteria</taxon>
        <taxon>Pseudomonadati</taxon>
        <taxon>Pseudomonadota</taxon>
        <taxon>Betaproteobacteria</taxon>
        <taxon>Burkholderiales</taxon>
        <taxon>Aquabacterium</taxon>
    </lineage>
</organism>
<evidence type="ECO:0000313" key="1">
    <source>
        <dbReference type="EMBL" id="TDP79374.1"/>
    </source>
</evidence>
<dbReference type="AlphaFoldDB" id="A0A4R6R181"/>